<comment type="caution">
    <text evidence="1">The sequence shown here is derived from an EMBL/GenBank/DDBJ whole genome shotgun (WGS) entry which is preliminary data.</text>
</comment>
<dbReference type="AlphaFoldDB" id="A0A916WR92"/>
<evidence type="ECO:0000313" key="2">
    <source>
        <dbReference type="Proteomes" id="UP000623067"/>
    </source>
</evidence>
<reference evidence="1" key="2">
    <citation type="submission" date="2020-09" db="EMBL/GenBank/DDBJ databases">
        <authorList>
            <person name="Sun Q."/>
            <person name="Zhou Y."/>
        </authorList>
    </citation>
    <scope>NUCLEOTIDE SEQUENCE</scope>
    <source>
        <strain evidence="1">CGMCC 1.15330</strain>
    </source>
</reference>
<evidence type="ECO:0000313" key="1">
    <source>
        <dbReference type="EMBL" id="GGB26944.1"/>
    </source>
</evidence>
<organism evidence="1 2">
    <name type="scientific">Sphingomonas metalli</name>
    <dbReference type="NCBI Taxonomy" id="1779358"/>
    <lineage>
        <taxon>Bacteria</taxon>
        <taxon>Pseudomonadati</taxon>
        <taxon>Pseudomonadota</taxon>
        <taxon>Alphaproteobacteria</taxon>
        <taxon>Sphingomonadales</taxon>
        <taxon>Sphingomonadaceae</taxon>
        <taxon>Sphingomonas</taxon>
    </lineage>
</organism>
<gene>
    <name evidence="1" type="ORF">GCM10011380_15670</name>
</gene>
<name>A0A916WR92_9SPHN</name>
<sequence>MAKTLRPYRTVPLKDEAKVMLTYWATASEDLLHNIVCVEHDGAVRWRAALPKAAAARDCFVSLQDVGGRLVARTWSGLMVELCPETGSHVAVAA</sequence>
<dbReference type="Pfam" id="PF25857">
    <property type="entry name" value="DUF7957"/>
    <property type="match status" value="1"/>
</dbReference>
<reference evidence="1" key="1">
    <citation type="journal article" date="2014" name="Int. J. Syst. Evol. Microbiol.">
        <title>Complete genome sequence of Corynebacterium casei LMG S-19264T (=DSM 44701T), isolated from a smear-ripened cheese.</title>
        <authorList>
            <consortium name="US DOE Joint Genome Institute (JGI-PGF)"/>
            <person name="Walter F."/>
            <person name="Albersmeier A."/>
            <person name="Kalinowski J."/>
            <person name="Ruckert C."/>
        </authorList>
    </citation>
    <scope>NUCLEOTIDE SEQUENCE</scope>
    <source>
        <strain evidence="1">CGMCC 1.15330</strain>
    </source>
</reference>
<accession>A0A916WR92</accession>
<proteinExistence type="predicted"/>
<dbReference type="InterPro" id="IPR058263">
    <property type="entry name" value="DUF7957"/>
</dbReference>
<protein>
    <submittedName>
        <fullName evidence="1">Uncharacterized protein</fullName>
    </submittedName>
</protein>
<dbReference type="EMBL" id="BMIH01000002">
    <property type="protein sequence ID" value="GGB26944.1"/>
    <property type="molecule type" value="Genomic_DNA"/>
</dbReference>
<keyword evidence="2" id="KW-1185">Reference proteome</keyword>
<dbReference type="Proteomes" id="UP000623067">
    <property type="component" value="Unassembled WGS sequence"/>
</dbReference>